<sequence length="241" mass="26131">MEDSITETELKTGTVDFNQIDDEVMKPAESSGKRKQEEEEEEQGSKRSGGIINHLISNLVTPSSPRSPRGSLSSVFSATTEADKKEDEVKKSGGDQDVEMGGGIINNFISNIFQSNTEGGHGEVKEYHNNTEGVADVEGRKDQDHVQVEVNGGSGGGIINNLITNLFHQNEGEVSHEDGVHKESEEHGHKAPSCEGNGEHVKIEEEKSNAGIISNLVSNIEENYDPANDEASIMIHSIIHD</sequence>
<gene>
    <name evidence="2" type="ORF">MKW94_016631</name>
</gene>
<name>A0AA42B640_PAPNU</name>
<organism evidence="2 3">
    <name type="scientific">Papaver nudicaule</name>
    <name type="common">Iceland poppy</name>
    <dbReference type="NCBI Taxonomy" id="74823"/>
    <lineage>
        <taxon>Eukaryota</taxon>
        <taxon>Viridiplantae</taxon>
        <taxon>Streptophyta</taxon>
        <taxon>Embryophyta</taxon>
        <taxon>Tracheophyta</taxon>
        <taxon>Spermatophyta</taxon>
        <taxon>Magnoliopsida</taxon>
        <taxon>Ranunculales</taxon>
        <taxon>Papaveraceae</taxon>
        <taxon>Papaveroideae</taxon>
        <taxon>Papaver</taxon>
    </lineage>
</organism>
<feature type="compositionally biased region" description="Low complexity" evidence="1">
    <location>
        <begin position="62"/>
        <end position="74"/>
    </location>
</feature>
<evidence type="ECO:0000256" key="1">
    <source>
        <dbReference type="SAM" id="MobiDB-lite"/>
    </source>
</evidence>
<comment type="caution">
    <text evidence="2">The sequence shown here is derived from an EMBL/GenBank/DDBJ whole genome shotgun (WGS) entry which is preliminary data.</text>
</comment>
<keyword evidence="3" id="KW-1185">Reference proteome</keyword>
<proteinExistence type="predicted"/>
<dbReference type="AlphaFoldDB" id="A0AA42B640"/>
<feature type="compositionally biased region" description="Basic and acidic residues" evidence="1">
    <location>
        <begin position="81"/>
        <end position="94"/>
    </location>
</feature>
<dbReference type="Proteomes" id="UP001177140">
    <property type="component" value="Unassembled WGS sequence"/>
</dbReference>
<evidence type="ECO:0000313" key="3">
    <source>
        <dbReference type="Proteomes" id="UP001177140"/>
    </source>
</evidence>
<feature type="compositionally biased region" description="Basic and acidic residues" evidence="1">
    <location>
        <begin position="23"/>
        <end position="37"/>
    </location>
</feature>
<feature type="region of interest" description="Disordered" evidence="1">
    <location>
        <begin position="1"/>
        <end position="98"/>
    </location>
</feature>
<protein>
    <submittedName>
        <fullName evidence="2">Uncharacterized protein</fullName>
    </submittedName>
</protein>
<evidence type="ECO:0000313" key="2">
    <source>
        <dbReference type="EMBL" id="MCL7052291.1"/>
    </source>
</evidence>
<dbReference type="EMBL" id="JAJJMA010348193">
    <property type="protein sequence ID" value="MCL7052291.1"/>
    <property type="molecule type" value="Genomic_DNA"/>
</dbReference>
<accession>A0AA42B640</accession>
<reference evidence="2" key="1">
    <citation type="submission" date="2022-03" db="EMBL/GenBank/DDBJ databases">
        <title>A functionally conserved STORR gene fusion in Papaver species that diverged 16.8 million years ago.</title>
        <authorList>
            <person name="Catania T."/>
        </authorList>
    </citation>
    <scope>NUCLEOTIDE SEQUENCE</scope>
    <source>
        <strain evidence="2">S-191538</strain>
    </source>
</reference>